<keyword evidence="8" id="KW-1185">Reference proteome</keyword>
<gene>
    <name evidence="7" type="ORF">TeGR_g5682</name>
</gene>
<dbReference type="Gene3D" id="6.10.140.2220">
    <property type="match status" value="1"/>
</dbReference>
<dbReference type="InterPro" id="IPR002110">
    <property type="entry name" value="Ankyrin_rpt"/>
</dbReference>
<evidence type="ECO:0000256" key="2">
    <source>
        <dbReference type="ARBA" id="ARBA00022771"/>
    </source>
</evidence>
<dbReference type="InterPro" id="IPR002893">
    <property type="entry name" value="Znf_MYND"/>
</dbReference>
<dbReference type="Pfam" id="PF01753">
    <property type="entry name" value="zf-MYND"/>
    <property type="match status" value="1"/>
</dbReference>
<proteinExistence type="predicted"/>
<name>A0ABQ6MZ45_9STRA</name>
<dbReference type="PROSITE" id="PS50865">
    <property type="entry name" value="ZF_MYND_2"/>
    <property type="match status" value="1"/>
</dbReference>
<dbReference type="Pfam" id="PF12796">
    <property type="entry name" value="Ank_2"/>
    <property type="match status" value="1"/>
</dbReference>
<keyword evidence="1" id="KW-0479">Metal-binding</keyword>
<feature type="repeat" description="ANK" evidence="4">
    <location>
        <begin position="167"/>
        <end position="199"/>
    </location>
</feature>
<accession>A0ABQ6MZ45</accession>
<evidence type="ECO:0000256" key="4">
    <source>
        <dbReference type="PROSITE-ProRule" id="PRU00023"/>
    </source>
</evidence>
<dbReference type="SUPFAM" id="SSF48403">
    <property type="entry name" value="Ankyrin repeat"/>
    <property type="match status" value="1"/>
</dbReference>
<dbReference type="Gene3D" id="1.25.40.20">
    <property type="entry name" value="Ankyrin repeat-containing domain"/>
    <property type="match status" value="1"/>
</dbReference>
<dbReference type="InterPro" id="IPR036770">
    <property type="entry name" value="Ankyrin_rpt-contain_sf"/>
</dbReference>
<dbReference type="Proteomes" id="UP001165060">
    <property type="component" value="Unassembled WGS sequence"/>
</dbReference>
<dbReference type="PROSITE" id="PS50088">
    <property type="entry name" value="ANK_REPEAT"/>
    <property type="match status" value="1"/>
</dbReference>
<keyword evidence="2 5" id="KW-0863">Zinc-finger</keyword>
<feature type="domain" description="MYND-type" evidence="6">
    <location>
        <begin position="1"/>
        <end position="30"/>
    </location>
</feature>
<keyword evidence="4" id="KW-0040">ANK repeat</keyword>
<dbReference type="EMBL" id="BRYB01004769">
    <property type="protein sequence ID" value="GMI36523.1"/>
    <property type="molecule type" value="Genomic_DNA"/>
</dbReference>
<evidence type="ECO:0000256" key="3">
    <source>
        <dbReference type="ARBA" id="ARBA00022833"/>
    </source>
</evidence>
<evidence type="ECO:0000313" key="7">
    <source>
        <dbReference type="EMBL" id="GMI36523.1"/>
    </source>
</evidence>
<reference evidence="7 8" key="1">
    <citation type="journal article" date="2023" name="Commun. Biol.">
        <title>Genome analysis of Parmales, the sister group of diatoms, reveals the evolutionary specialization of diatoms from phago-mixotrophs to photoautotrophs.</title>
        <authorList>
            <person name="Ban H."/>
            <person name="Sato S."/>
            <person name="Yoshikawa S."/>
            <person name="Yamada K."/>
            <person name="Nakamura Y."/>
            <person name="Ichinomiya M."/>
            <person name="Sato N."/>
            <person name="Blanc-Mathieu R."/>
            <person name="Endo H."/>
            <person name="Kuwata A."/>
            <person name="Ogata H."/>
        </authorList>
    </citation>
    <scope>NUCLEOTIDE SEQUENCE [LARGE SCALE GENOMIC DNA]</scope>
</reference>
<protein>
    <recommendedName>
        <fullName evidence="6">MYND-type domain-containing protein</fullName>
    </recommendedName>
</protein>
<dbReference type="SMART" id="SM00248">
    <property type="entry name" value="ANK"/>
    <property type="match status" value="2"/>
</dbReference>
<evidence type="ECO:0000313" key="8">
    <source>
        <dbReference type="Proteomes" id="UP001165060"/>
    </source>
</evidence>
<dbReference type="PROSITE" id="PS50297">
    <property type="entry name" value="ANK_REP_REGION"/>
    <property type="match status" value="1"/>
</dbReference>
<organism evidence="7 8">
    <name type="scientific">Tetraparma gracilis</name>
    <dbReference type="NCBI Taxonomy" id="2962635"/>
    <lineage>
        <taxon>Eukaryota</taxon>
        <taxon>Sar</taxon>
        <taxon>Stramenopiles</taxon>
        <taxon>Ochrophyta</taxon>
        <taxon>Bolidophyceae</taxon>
        <taxon>Parmales</taxon>
        <taxon>Triparmaceae</taxon>
        <taxon>Tetraparma</taxon>
    </lineage>
</organism>
<evidence type="ECO:0000259" key="6">
    <source>
        <dbReference type="PROSITE" id="PS50865"/>
    </source>
</evidence>
<sequence>MKLSLCACREVSYCSRTCQKKMWAVHKKTCASRAPKAKPKPDFEGETIDVKIAASTTTHGLQIPWAPPRMNMSKGAMLACNASAEWRVLEQGLSGHEYNARSDPLTTEAPWTNECNLVTGWYRMHSLASVEFKDVKPAIKAIEQIVKSDPSALNVQTAHSRMANMTNELTPLHIACMMNNVEVALALCRMGADQTVTTKSGRTPIATALVNRCYDCFWAVVSEGADVEGRQMVGNDEEELDLFDTISTSKLKVAAPRNQGEHDTGTREEQWRRVDECWAWALSNCKIRPKAVCLREMEQAEGMLEAMKGLPEGEKQPDEQCPVS</sequence>
<keyword evidence="3" id="KW-0862">Zinc</keyword>
<evidence type="ECO:0000256" key="5">
    <source>
        <dbReference type="PROSITE-ProRule" id="PRU00134"/>
    </source>
</evidence>
<evidence type="ECO:0000256" key="1">
    <source>
        <dbReference type="ARBA" id="ARBA00022723"/>
    </source>
</evidence>
<comment type="caution">
    <text evidence="7">The sequence shown here is derived from an EMBL/GenBank/DDBJ whole genome shotgun (WGS) entry which is preliminary data.</text>
</comment>
<dbReference type="SUPFAM" id="SSF144232">
    <property type="entry name" value="HIT/MYND zinc finger-like"/>
    <property type="match status" value="1"/>
</dbReference>